<gene>
    <name evidence="1" type="ORF">BLNAU_2261</name>
</gene>
<proteinExistence type="predicted"/>
<dbReference type="EMBL" id="JARBJD010000009">
    <property type="protein sequence ID" value="KAK2962826.1"/>
    <property type="molecule type" value="Genomic_DNA"/>
</dbReference>
<evidence type="ECO:0000313" key="2">
    <source>
        <dbReference type="Proteomes" id="UP001281761"/>
    </source>
</evidence>
<reference evidence="1 2" key="1">
    <citation type="journal article" date="2022" name="bioRxiv">
        <title>Genomics of Preaxostyla Flagellates Illuminates Evolutionary Transitions and the Path Towards Mitochondrial Loss.</title>
        <authorList>
            <person name="Novak L.V.F."/>
            <person name="Treitli S.C."/>
            <person name="Pyrih J."/>
            <person name="Halakuc P."/>
            <person name="Pipaliya S.V."/>
            <person name="Vacek V."/>
            <person name="Brzon O."/>
            <person name="Soukal P."/>
            <person name="Eme L."/>
            <person name="Dacks J.B."/>
            <person name="Karnkowska A."/>
            <person name="Elias M."/>
            <person name="Hampl V."/>
        </authorList>
    </citation>
    <scope>NUCLEOTIDE SEQUENCE [LARGE SCALE GENOMIC DNA]</scope>
    <source>
        <strain evidence="1">NAU3</strain>
        <tissue evidence="1">Gut</tissue>
    </source>
</reference>
<comment type="caution">
    <text evidence="1">The sequence shown here is derived from an EMBL/GenBank/DDBJ whole genome shotgun (WGS) entry which is preliminary data.</text>
</comment>
<dbReference type="Proteomes" id="UP001281761">
    <property type="component" value="Unassembled WGS sequence"/>
</dbReference>
<protein>
    <submittedName>
        <fullName evidence="1">Uncharacterized protein</fullName>
    </submittedName>
</protein>
<sequence>MGARRRILSFRNKIKSGYAERVRTHQSLSAFKQLMERRLCGKTPVKSLAFASSLASISVSSTECHPALLVVCSVNGEIDEVDPVVIVCV</sequence>
<keyword evidence="2" id="KW-1185">Reference proteome</keyword>
<accession>A0ABQ9YGP8</accession>
<name>A0ABQ9YGP8_9EUKA</name>
<evidence type="ECO:0000313" key="1">
    <source>
        <dbReference type="EMBL" id="KAK2962826.1"/>
    </source>
</evidence>
<organism evidence="1 2">
    <name type="scientific">Blattamonas nauphoetae</name>
    <dbReference type="NCBI Taxonomy" id="2049346"/>
    <lineage>
        <taxon>Eukaryota</taxon>
        <taxon>Metamonada</taxon>
        <taxon>Preaxostyla</taxon>
        <taxon>Oxymonadida</taxon>
        <taxon>Blattamonas</taxon>
    </lineage>
</organism>